<accession>A0A953N8K8</accession>
<dbReference type="Proteomes" id="UP000739565">
    <property type="component" value="Unassembled WGS sequence"/>
</dbReference>
<dbReference type="PANTHER" id="PTHR43393:SF3">
    <property type="entry name" value="LYSINE DECARBOXYLASE-LIKE PROTEIN"/>
    <property type="match status" value="1"/>
</dbReference>
<dbReference type="GO" id="GO:0005829">
    <property type="term" value="C:cytosol"/>
    <property type="evidence" value="ECO:0007669"/>
    <property type="project" value="TreeGrafter"/>
</dbReference>
<organism evidence="4 5">
    <name type="scientific">Zwartia hollandica</name>
    <dbReference type="NCBI Taxonomy" id="324606"/>
    <lineage>
        <taxon>Bacteria</taxon>
        <taxon>Pseudomonadati</taxon>
        <taxon>Pseudomonadota</taxon>
        <taxon>Betaproteobacteria</taxon>
        <taxon>Burkholderiales</taxon>
        <taxon>Alcaligenaceae</taxon>
        <taxon>Zwartia</taxon>
    </lineage>
</organism>
<dbReference type="Gene3D" id="3.40.50.450">
    <property type="match status" value="1"/>
</dbReference>
<evidence type="ECO:0000256" key="1">
    <source>
        <dbReference type="ARBA" id="ARBA00000274"/>
    </source>
</evidence>
<name>A0A953N8K8_9BURK</name>
<proteinExistence type="predicted"/>
<dbReference type="EMBL" id="JAHXRI010000006">
    <property type="protein sequence ID" value="MBZ1350560.1"/>
    <property type="molecule type" value="Genomic_DNA"/>
</dbReference>
<evidence type="ECO:0000313" key="4">
    <source>
        <dbReference type="EMBL" id="MBZ1350560.1"/>
    </source>
</evidence>
<dbReference type="AlphaFoldDB" id="A0A953N8K8"/>
<dbReference type="SUPFAM" id="SSF102405">
    <property type="entry name" value="MCP/YpsA-like"/>
    <property type="match status" value="1"/>
</dbReference>
<dbReference type="Pfam" id="PF03641">
    <property type="entry name" value="Lysine_decarbox"/>
    <property type="match status" value="1"/>
</dbReference>
<dbReference type="InterPro" id="IPR031100">
    <property type="entry name" value="LOG_fam"/>
</dbReference>
<protein>
    <recommendedName>
        <fullName evidence="3">AMP nucleosidase</fullName>
        <ecNumber evidence="2">3.2.2.4</ecNumber>
    </recommendedName>
    <alternativeName>
        <fullName evidence="3">AMP nucleosidase</fullName>
    </alternativeName>
</protein>
<comment type="catalytic activity">
    <reaction evidence="1">
        <text>AMP + H2O = D-ribose 5-phosphate + adenine</text>
        <dbReference type="Rhea" id="RHEA:20129"/>
        <dbReference type="ChEBI" id="CHEBI:15377"/>
        <dbReference type="ChEBI" id="CHEBI:16708"/>
        <dbReference type="ChEBI" id="CHEBI:78346"/>
        <dbReference type="ChEBI" id="CHEBI:456215"/>
        <dbReference type="EC" id="3.2.2.4"/>
    </reaction>
</comment>
<dbReference type="RefSeq" id="WP_259660933.1">
    <property type="nucleotide sequence ID" value="NZ_JAHXRI010000006.1"/>
</dbReference>
<evidence type="ECO:0000313" key="5">
    <source>
        <dbReference type="Proteomes" id="UP000739565"/>
    </source>
</evidence>
<dbReference type="InterPro" id="IPR052341">
    <property type="entry name" value="LOG_family_nucleotidases"/>
</dbReference>
<sequence length="285" mass="32073">MTPKLPRDNAQTAGQFLAATRGDAEAKQYGDSYHLAFADHEFLSRPEVRGIRFELELLKPDLALRERAIDHTIVVFGSARFICKADAELLLAKAPDDNARLKANTALDNSHHYESAREFGHLVASYNQTQSDAHNRLHICTGGGPGIMEAANRGAFESGDLTIGLNISLPREQNPNPYITPGLAFRFHYFALRKMHFVMRARAIVVYPGGFGSFDELFEVLTLIQTKKIEPLPVVLVDAQHWQTVVRFDLLVNQELIDVADMKIIHFVDTATQAWSVIRDWYELD</sequence>
<dbReference type="PANTHER" id="PTHR43393">
    <property type="entry name" value="CYTOKININ RIBOSIDE 5'-MONOPHOSPHATE PHOSPHORIBOHYDROLASE"/>
    <property type="match status" value="1"/>
</dbReference>
<comment type="caution">
    <text evidence="4">The sequence shown here is derived from an EMBL/GenBank/DDBJ whole genome shotgun (WGS) entry which is preliminary data.</text>
</comment>
<dbReference type="GO" id="GO:0008714">
    <property type="term" value="F:AMP nucleosidase activity"/>
    <property type="evidence" value="ECO:0007669"/>
    <property type="project" value="UniProtKB-EC"/>
</dbReference>
<evidence type="ECO:0000256" key="3">
    <source>
        <dbReference type="ARBA" id="ARBA00031983"/>
    </source>
</evidence>
<evidence type="ECO:0000256" key="2">
    <source>
        <dbReference type="ARBA" id="ARBA00011985"/>
    </source>
</evidence>
<reference evidence="4" key="1">
    <citation type="submission" date="2021-07" db="EMBL/GenBank/DDBJ databases">
        <title>New genus and species of the family Alcaligenaceae.</title>
        <authorList>
            <person name="Hahn M.W."/>
        </authorList>
    </citation>
    <scope>NUCLEOTIDE SEQUENCE</scope>
    <source>
        <strain evidence="4">LF4-65</strain>
    </source>
</reference>
<keyword evidence="5" id="KW-1185">Reference proteome</keyword>
<gene>
    <name evidence="4" type="ORF">KZZ10_07855</name>
</gene>
<dbReference type="EC" id="3.2.2.4" evidence="2"/>